<reference evidence="15 16" key="1">
    <citation type="submission" date="2018-11" db="EMBL/GenBank/DDBJ databases">
        <title>Genome sequence of Saitozyma podzolica DSM 27192.</title>
        <authorList>
            <person name="Aliyu H."/>
            <person name="Gorte O."/>
            <person name="Ochsenreither K."/>
        </authorList>
    </citation>
    <scope>NUCLEOTIDE SEQUENCE [LARGE SCALE GENOMIC DNA]</scope>
    <source>
        <strain evidence="15 16">DSM 27192</strain>
    </source>
</reference>
<evidence type="ECO:0000256" key="9">
    <source>
        <dbReference type="ARBA" id="ARBA00023329"/>
    </source>
</evidence>
<dbReference type="OrthoDB" id="10261439at2759"/>
<organism evidence="15 16">
    <name type="scientific">Saitozyma podzolica</name>
    <dbReference type="NCBI Taxonomy" id="1890683"/>
    <lineage>
        <taxon>Eukaryota</taxon>
        <taxon>Fungi</taxon>
        <taxon>Dikarya</taxon>
        <taxon>Basidiomycota</taxon>
        <taxon>Agaricomycotina</taxon>
        <taxon>Tremellomycetes</taxon>
        <taxon>Tremellales</taxon>
        <taxon>Trimorphomycetaceae</taxon>
        <taxon>Saitozyma</taxon>
    </lineage>
</organism>
<evidence type="ECO:0000313" key="16">
    <source>
        <dbReference type="Proteomes" id="UP000279259"/>
    </source>
</evidence>
<dbReference type="PANTHER" id="PTHR10635:SF0">
    <property type="entry name" value="COATOMER SUBUNIT BETA"/>
    <property type="match status" value="1"/>
</dbReference>
<comment type="caution">
    <text evidence="15">The sequence shown here is derived from an EMBL/GenBank/DDBJ whole genome shotgun (WGS) entry which is preliminary data.</text>
</comment>
<keyword evidence="9 10" id="KW-0968">Cytoplasmic vesicle</keyword>
<feature type="domain" description="Coatomer beta subunit C-terminal" evidence="13">
    <location>
        <begin position="707"/>
        <end position="843"/>
    </location>
</feature>
<evidence type="ECO:0000256" key="8">
    <source>
        <dbReference type="ARBA" id="ARBA00023136"/>
    </source>
</evidence>
<keyword evidence="7 10" id="KW-0333">Golgi apparatus</keyword>
<evidence type="ECO:0000256" key="5">
    <source>
        <dbReference type="ARBA" id="ARBA00022892"/>
    </source>
</evidence>
<dbReference type="SUPFAM" id="SSF48371">
    <property type="entry name" value="ARM repeat"/>
    <property type="match status" value="1"/>
</dbReference>
<evidence type="ECO:0000259" key="13">
    <source>
        <dbReference type="Pfam" id="PF07718"/>
    </source>
</evidence>
<dbReference type="GO" id="GO:0005198">
    <property type="term" value="F:structural molecule activity"/>
    <property type="evidence" value="ECO:0007669"/>
    <property type="project" value="InterPro"/>
</dbReference>
<dbReference type="InterPro" id="IPR002553">
    <property type="entry name" value="Clathrin/coatomer_adapt-like_N"/>
</dbReference>
<protein>
    <recommendedName>
        <fullName evidence="10">Coatomer subunit beta</fullName>
    </recommendedName>
    <alternativeName>
        <fullName evidence="10">Beta-coat protein</fullName>
    </alternativeName>
</protein>
<evidence type="ECO:0000256" key="2">
    <source>
        <dbReference type="ARBA" id="ARBA00022448"/>
    </source>
</evidence>
<gene>
    <name evidence="15" type="primary">SEC26</name>
    <name evidence="15" type="ORF">EHS25_007710</name>
</gene>
<dbReference type="PANTHER" id="PTHR10635">
    <property type="entry name" value="COATOMER SUBUNIT BETA"/>
    <property type="match status" value="1"/>
</dbReference>
<keyword evidence="3 10" id="KW-0963">Cytoplasm</keyword>
<accession>A0A427YQG5</accession>
<name>A0A427YQG5_9TREE</name>
<evidence type="ECO:0000259" key="14">
    <source>
        <dbReference type="Pfam" id="PF14806"/>
    </source>
</evidence>
<evidence type="ECO:0000256" key="3">
    <source>
        <dbReference type="ARBA" id="ARBA00022490"/>
    </source>
</evidence>
<dbReference type="PIRSF" id="PIRSF005727">
    <property type="entry name" value="Coatomer_beta_subunit"/>
    <property type="match status" value="1"/>
</dbReference>
<evidence type="ECO:0000259" key="12">
    <source>
        <dbReference type="Pfam" id="PF01602"/>
    </source>
</evidence>
<dbReference type="GO" id="GO:0030126">
    <property type="term" value="C:COPI vesicle coat"/>
    <property type="evidence" value="ECO:0007669"/>
    <property type="project" value="InterPro"/>
</dbReference>
<evidence type="ECO:0000256" key="1">
    <source>
        <dbReference type="ARBA" id="ARBA00004255"/>
    </source>
</evidence>
<comment type="subcellular location">
    <subcellularLocation>
        <location evidence="10">Cytoplasm</location>
    </subcellularLocation>
    <subcellularLocation>
        <location evidence="1 10">Golgi apparatus membrane</location>
        <topology evidence="1 10">Peripheral membrane protein</topology>
        <orientation evidence="1 10">Cytoplasmic side</orientation>
    </subcellularLocation>
    <subcellularLocation>
        <location evidence="10">Cytoplasmic vesicle</location>
        <location evidence="10">COPI-coated vesicle membrane</location>
        <topology evidence="10">Peripheral membrane protein</topology>
        <orientation evidence="10">Cytoplasmic side</orientation>
    </subcellularLocation>
</comment>
<dbReference type="Pfam" id="PF14806">
    <property type="entry name" value="Coatomer_b_Cpla"/>
    <property type="match status" value="1"/>
</dbReference>
<comment type="subunit">
    <text evidence="10">Oligomeric complex that consists of at least the alpha, beta, beta', gamma, delta, epsilon and zeta subunits.</text>
</comment>
<evidence type="ECO:0000256" key="10">
    <source>
        <dbReference type="PIRNR" id="PIRNR005727"/>
    </source>
</evidence>
<keyword evidence="6 10" id="KW-0653">Protein transport</keyword>
<dbReference type="Proteomes" id="UP000279259">
    <property type="component" value="Unassembled WGS sequence"/>
</dbReference>
<evidence type="ECO:0000256" key="7">
    <source>
        <dbReference type="ARBA" id="ARBA00023034"/>
    </source>
</evidence>
<dbReference type="AlphaFoldDB" id="A0A427YQG5"/>
<proteinExistence type="predicted"/>
<dbReference type="Pfam" id="PF01602">
    <property type="entry name" value="Adaptin_N"/>
    <property type="match status" value="1"/>
</dbReference>
<dbReference type="InterPro" id="IPR011710">
    <property type="entry name" value="Coatomer_bsu_C"/>
</dbReference>
<feature type="domain" description="Clathrin/coatomer adaptor adaptin-like N-terminal" evidence="12">
    <location>
        <begin position="22"/>
        <end position="525"/>
    </location>
</feature>
<evidence type="ECO:0000256" key="4">
    <source>
        <dbReference type="ARBA" id="ARBA00022737"/>
    </source>
</evidence>
<dbReference type="GO" id="GO:0000139">
    <property type="term" value="C:Golgi membrane"/>
    <property type="evidence" value="ECO:0007669"/>
    <property type="project" value="UniProtKB-SubCell"/>
</dbReference>
<feature type="compositionally biased region" description="Basic and acidic residues" evidence="11">
    <location>
        <begin position="243"/>
        <end position="264"/>
    </location>
</feature>
<evidence type="ECO:0000256" key="6">
    <source>
        <dbReference type="ARBA" id="ARBA00022927"/>
    </source>
</evidence>
<dbReference type="STRING" id="1890683.A0A427YQG5"/>
<dbReference type="GO" id="GO:0006886">
    <property type="term" value="P:intracellular protein transport"/>
    <property type="evidence" value="ECO:0007669"/>
    <property type="project" value="InterPro"/>
</dbReference>
<feature type="domain" description="Coatomer beta subunit appendage platform" evidence="14">
    <location>
        <begin position="852"/>
        <end position="976"/>
    </location>
</feature>
<dbReference type="FunFam" id="1.25.10.10:FF:000451">
    <property type="entry name" value="Coatomer subunit beta"/>
    <property type="match status" value="1"/>
</dbReference>
<dbReference type="Pfam" id="PF07718">
    <property type="entry name" value="Coatamer_beta_C"/>
    <property type="match status" value="1"/>
</dbReference>
<dbReference type="Gene3D" id="1.25.10.10">
    <property type="entry name" value="Leucine-rich Repeat Variant"/>
    <property type="match status" value="1"/>
</dbReference>
<keyword evidence="16" id="KW-1185">Reference proteome</keyword>
<dbReference type="GO" id="GO:0006891">
    <property type="term" value="P:intra-Golgi vesicle-mediated transport"/>
    <property type="evidence" value="ECO:0007669"/>
    <property type="project" value="TreeGrafter"/>
</dbReference>
<keyword evidence="2 10" id="KW-0813">Transport</keyword>
<comment type="function">
    <text evidence="10">The coatomer is a cytosolic protein complex that binds to dilysine motifs and reversibly associates with Golgi non-clathrin-coated vesicles, which further mediate biosynthetic protein transport from the ER, via the Golgi up to the trans Golgi network. Coatomer complex is required for budding from Golgi membranes, and is essential for the retrograde Golgi-to-ER transport of dilysine-tagged proteins.</text>
</comment>
<dbReference type="InterPro" id="IPR016024">
    <property type="entry name" value="ARM-type_fold"/>
</dbReference>
<dbReference type="EMBL" id="RSCD01000004">
    <property type="protein sequence ID" value="RSH93354.1"/>
    <property type="molecule type" value="Genomic_DNA"/>
</dbReference>
<keyword evidence="8 10" id="KW-0472">Membrane</keyword>
<evidence type="ECO:0000313" key="15">
    <source>
        <dbReference type="EMBL" id="RSH93354.1"/>
    </source>
</evidence>
<keyword evidence="5 10" id="KW-0931">ER-Golgi transport</keyword>
<dbReference type="InterPro" id="IPR016460">
    <property type="entry name" value="COPB1"/>
</dbReference>
<feature type="region of interest" description="Disordered" evidence="11">
    <location>
        <begin position="243"/>
        <end position="270"/>
    </location>
</feature>
<keyword evidence="4" id="KW-0677">Repeat</keyword>
<evidence type="ECO:0000256" key="11">
    <source>
        <dbReference type="SAM" id="MobiDB-lite"/>
    </source>
</evidence>
<dbReference type="GO" id="GO:0006888">
    <property type="term" value="P:endoplasmic reticulum to Golgi vesicle-mediated transport"/>
    <property type="evidence" value="ECO:0007669"/>
    <property type="project" value="TreeGrafter"/>
</dbReference>
<dbReference type="InterPro" id="IPR029446">
    <property type="entry name" value="COPB1_appendage_platform_dom"/>
</dbReference>
<sequence length="985" mass="108931">MNPSSTCYTIVHDDLLESPTAAELRNALQKGSDEVKLETMRRIIVSTLNGQSHPQMLMPIIQYVMPSRNKQIKKMLHFYWDVADGSRRICPKLDDAGKLKQEMILVCNAIRNDLQHPNEYIRGATLRFLQKIREAELLEPLVPTVRSCLEHRHSFVRKNAVFAVWSIFQDHEHLIPDAPELLDTFLAAESDSTCKRNAFVTLCSISQPTAVRYLLNYFDQISGMDELMQMAVIELVRKEAKTEGGHRVSPRPARDRGPSRRARDPSANGDPKARWIRCIFELLNAPSHAVKYEAATSLTTLTQNPAAVKAAAAAFAELIIREADNNVKLIVLDRFDTLRAKHEHVLDAMVMDILKVLSSQDMEVKRKALGIALEMVTSRNVEDVVLFLKKQLQSTMESEFDKNLEYRQLLIQSIHSCAIKFSEVAANVVYVLMDFLGDSNNPSAVDVIAFVREVVEKFPALRSAITEKLISTFGEIKSGKVFRGAMWIVGEYCEGATEIKQAMQEFRKVIGEIPILASEQRLLDEAEAADESSAAEKAPEAPKAVTTTRVLADGTYATETVYTSTAAAARLEQVRAAAKPPLRALILGGDFFTGSVLAATLTKLVLRYAEVQSDPQAVNAMRAEAILIMTSIVRVGQSKFVAVPIDEDSQERIMNCVETLAELLSSKTLHKVFLEDTKAAYAKMVAAEEKKALAKKELESKKTTIQADDLIPFRQLAKKTAAGDADDFELDVVRATGAAEVQDDFVSKLSRIVQLTGFSDPVYAEAVTTIQQFDVVLDVLIVNQTTETLQNLTIDFATLGDLKLVERPTPHTLGPHGFHNIKATIKVSSTETGVIFGSVVYDKQGASDASVNVVLNDIHLDIMDYIKPNVVSESVFRSLWTEFEWENKVAVSTSTGDLRAYLDHLVSSTNMALLTPETALSGECRYLSANLAARSLFGEDALANCSIELIDEGTIQGHVRIRAKTQGIALSLGDKITISQKTLKA</sequence>
<dbReference type="InterPro" id="IPR011989">
    <property type="entry name" value="ARM-like"/>
</dbReference>